<sequence length="471" mass="52322">MVATKVISLSEGIDGFVVPVFHHGGRFERCLNGDRYYADGKVDRFEAMDVDFVFKKALEELAKELGYIKLKDMFWHDHTLVNFEAGLHRLIGDREINEMCEYTINNHLKEFHIYLDHPVDVPLMPGPDHEPLPVVVDSSSSDSYESAEDEAYKPPPPRYETVSSESSSPKKSRRKKIGTPKKKRFTGKRKKKHVLSGEGPSFGSGVGSVSGEGSIGGSGPGFGTTNGSGIGATNGPAEESADPSPANDIGHGSPNEGNAQGSPYHEEANVDEEEFTGMSSVHFMTYVEIINLIYWIDNSSDLIDLFTFQGVPCAHAVAAIAKVRARPPEDFVSPYLTMDAMRRTYDIGVKPVNSEEYWEPCDLIRPIAPRIFRPPGRPRKKRTEAGRPPPPPQPNNAEKVRRTFQVTWSNCGDKGHYYKTCKGTPSDPNWQPKTKKQRQRSGEQSTGAATNAEAKARKIKKKMPKRPFMPQ</sequence>
<keyword evidence="4" id="KW-1185">Reference proteome</keyword>
<proteinExistence type="predicted"/>
<evidence type="ECO:0000313" key="4">
    <source>
        <dbReference type="Proteomes" id="UP001341840"/>
    </source>
</evidence>
<evidence type="ECO:0000256" key="1">
    <source>
        <dbReference type="SAM" id="MobiDB-lite"/>
    </source>
</evidence>
<name>A0ABU6XQH8_9FABA</name>
<feature type="region of interest" description="Disordered" evidence="1">
    <location>
        <begin position="125"/>
        <end position="264"/>
    </location>
</feature>
<comment type="caution">
    <text evidence="3">The sequence shown here is derived from an EMBL/GenBank/DDBJ whole genome shotgun (WGS) entry which is preliminary data.</text>
</comment>
<feature type="domain" description="PB1-like" evidence="2">
    <location>
        <begin position="17"/>
        <end position="117"/>
    </location>
</feature>
<feature type="region of interest" description="Disordered" evidence="1">
    <location>
        <begin position="417"/>
        <end position="471"/>
    </location>
</feature>
<dbReference type="EMBL" id="JASCZI010212892">
    <property type="protein sequence ID" value="MED6200507.1"/>
    <property type="molecule type" value="Genomic_DNA"/>
</dbReference>
<feature type="region of interest" description="Disordered" evidence="1">
    <location>
        <begin position="369"/>
        <end position="401"/>
    </location>
</feature>
<feature type="non-terminal residue" evidence="3">
    <location>
        <position position="471"/>
    </location>
</feature>
<dbReference type="Proteomes" id="UP001341840">
    <property type="component" value="Unassembled WGS sequence"/>
</dbReference>
<organism evidence="3 4">
    <name type="scientific">Stylosanthes scabra</name>
    <dbReference type="NCBI Taxonomy" id="79078"/>
    <lineage>
        <taxon>Eukaryota</taxon>
        <taxon>Viridiplantae</taxon>
        <taxon>Streptophyta</taxon>
        <taxon>Embryophyta</taxon>
        <taxon>Tracheophyta</taxon>
        <taxon>Spermatophyta</taxon>
        <taxon>Magnoliopsida</taxon>
        <taxon>eudicotyledons</taxon>
        <taxon>Gunneridae</taxon>
        <taxon>Pentapetalae</taxon>
        <taxon>rosids</taxon>
        <taxon>fabids</taxon>
        <taxon>Fabales</taxon>
        <taxon>Fabaceae</taxon>
        <taxon>Papilionoideae</taxon>
        <taxon>50 kb inversion clade</taxon>
        <taxon>dalbergioids sensu lato</taxon>
        <taxon>Dalbergieae</taxon>
        <taxon>Pterocarpus clade</taxon>
        <taxon>Stylosanthes</taxon>
    </lineage>
</organism>
<evidence type="ECO:0000259" key="2">
    <source>
        <dbReference type="Pfam" id="PF26130"/>
    </source>
</evidence>
<dbReference type="Pfam" id="PF26130">
    <property type="entry name" value="PB1-like"/>
    <property type="match status" value="1"/>
</dbReference>
<feature type="compositionally biased region" description="Gly residues" evidence="1">
    <location>
        <begin position="200"/>
        <end position="232"/>
    </location>
</feature>
<evidence type="ECO:0000313" key="3">
    <source>
        <dbReference type="EMBL" id="MED6200507.1"/>
    </source>
</evidence>
<reference evidence="3 4" key="1">
    <citation type="journal article" date="2023" name="Plants (Basel)">
        <title>Bridging the Gap: Combining Genomics and Transcriptomics Approaches to Understand Stylosanthes scabra, an Orphan Legume from the Brazilian Caatinga.</title>
        <authorList>
            <person name="Ferreira-Neto J.R.C."/>
            <person name="da Silva M.D."/>
            <person name="Binneck E."/>
            <person name="de Melo N.F."/>
            <person name="da Silva R.H."/>
            <person name="de Melo A.L.T.M."/>
            <person name="Pandolfi V."/>
            <person name="Bustamante F.O."/>
            <person name="Brasileiro-Vidal A.C."/>
            <person name="Benko-Iseppon A.M."/>
        </authorList>
    </citation>
    <scope>NUCLEOTIDE SEQUENCE [LARGE SCALE GENOMIC DNA]</scope>
    <source>
        <tissue evidence="3">Leaves</tissue>
    </source>
</reference>
<accession>A0ABU6XQH8</accession>
<feature type="compositionally biased region" description="Basic residues" evidence="1">
    <location>
        <begin position="170"/>
        <end position="194"/>
    </location>
</feature>
<dbReference type="InterPro" id="IPR058594">
    <property type="entry name" value="PB1-like_dom_pln"/>
</dbReference>
<feature type="compositionally biased region" description="Low complexity" evidence="1">
    <location>
        <begin position="134"/>
        <end position="144"/>
    </location>
</feature>
<gene>
    <name evidence="3" type="ORF">PIB30_085788</name>
</gene>
<protein>
    <recommendedName>
        <fullName evidence="2">PB1-like domain-containing protein</fullName>
    </recommendedName>
</protein>